<protein>
    <submittedName>
        <fullName evidence="1">Uncharacterized protein</fullName>
    </submittedName>
</protein>
<reference evidence="1" key="1">
    <citation type="journal article" date="2015" name="Proc. Natl. Acad. Sci. U.S.A.">
        <title>Networks of energetic and metabolic interactions define dynamics in microbial communities.</title>
        <authorList>
            <person name="Embree M."/>
            <person name="Liu J.K."/>
            <person name="Al-Bassam M.M."/>
            <person name="Zengler K."/>
        </authorList>
    </citation>
    <scope>NUCLEOTIDE SEQUENCE</scope>
</reference>
<accession>A0A0W8F7M0</accession>
<name>A0A0W8F7M0_9ZZZZ</name>
<evidence type="ECO:0000313" key="1">
    <source>
        <dbReference type="EMBL" id="KUG16886.1"/>
    </source>
</evidence>
<proteinExistence type="predicted"/>
<comment type="caution">
    <text evidence="1">The sequence shown here is derived from an EMBL/GenBank/DDBJ whole genome shotgun (WGS) entry which is preliminary data.</text>
</comment>
<sequence length="45" mass="4806">MPSRFGGWAAIAGSSARDRLERPVIITNNSSIEDSGRKNTLATDS</sequence>
<dbReference type="EMBL" id="LNQE01001475">
    <property type="protein sequence ID" value="KUG16886.1"/>
    <property type="molecule type" value="Genomic_DNA"/>
</dbReference>
<organism evidence="1">
    <name type="scientific">hydrocarbon metagenome</name>
    <dbReference type="NCBI Taxonomy" id="938273"/>
    <lineage>
        <taxon>unclassified sequences</taxon>
        <taxon>metagenomes</taxon>
        <taxon>ecological metagenomes</taxon>
    </lineage>
</organism>
<dbReference type="AlphaFoldDB" id="A0A0W8F7M0"/>
<gene>
    <name evidence="1" type="ORF">ASZ90_013432</name>
</gene>